<proteinExistence type="predicted"/>
<gene>
    <name evidence="4" type="ORF">ETSY2_35235</name>
</gene>
<feature type="domain" description="Inosine/uridine-preferring nucleoside hydrolase" evidence="3">
    <location>
        <begin position="11"/>
        <end position="163"/>
    </location>
</feature>
<dbReference type="PANTHER" id="PTHR12304">
    <property type="entry name" value="INOSINE-URIDINE PREFERRING NUCLEOSIDE HYDROLASE"/>
    <property type="match status" value="1"/>
</dbReference>
<dbReference type="PANTHER" id="PTHR12304:SF4">
    <property type="entry name" value="URIDINE NUCLEOSIDASE"/>
    <property type="match status" value="1"/>
</dbReference>
<dbReference type="AlphaFoldDB" id="W4LYZ3"/>
<dbReference type="GO" id="GO:0006152">
    <property type="term" value="P:purine nucleoside catabolic process"/>
    <property type="evidence" value="ECO:0007669"/>
    <property type="project" value="TreeGrafter"/>
</dbReference>
<dbReference type="InterPro" id="IPR036452">
    <property type="entry name" value="Ribo_hydro-like"/>
</dbReference>
<evidence type="ECO:0000313" key="4">
    <source>
        <dbReference type="EMBL" id="ETX02602.1"/>
    </source>
</evidence>
<keyword evidence="1" id="KW-0378">Hydrolase</keyword>
<dbReference type="InterPro" id="IPR023186">
    <property type="entry name" value="IUNH"/>
</dbReference>
<dbReference type="EMBL" id="AZHX01001511">
    <property type="protein sequence ID" value="ETX02602.1"/>
    <property type="molecule type" value="Genomic_DNA"/>
</dbReference>
<accession>W4LYZ3</accession>
<dbReference type="InterPro" id="IPR001910">
    <property type="entry name" value="Inosine/uridine_hydrolase_dom"/>
</dbReference>
<evidence type="ECO:0000256" key="1">
    <source>
        <dbReference type="ARBA" id="ARBA00022801"/>
    </source>
</evidence>
<keyword evidence="2" id="KW-0326">Glycosidase</keyword>
<evidence type="ECO:0000259" key="3">
    <source>
        <dbReference type="Pfam" id="PF01156"/>
    </source>
</evidence>
<dbReference type="Gene3D" id="3.90.245.10">
    <property type="entry name" value="Ribonucleoside hydrolase-like"/>
    <property type="match status" value="1"/>
</dbReference>
<sequence length="164" mass="17217">MAPSAPDVRPIVIDTDPGVDDALALMLALRSPEVRVDLMTTVAGNVPVDQGTDNACRLLTLLNADPWPPLVRGAAHPLNQSLETATHIHGDDGLGGLTRLVQPDGTPMFPLPDHPPVGQGAAQHLIERAEAEGPALTIVALGPLTNIAQALRQAPDTMRRVGHL</sequence>
<dbReference type="GO" id="GO:0008477">
    <property type="term" value="F:purine nucleosidase activity"/>
    <property type="evidence" value="ECO:0007669"/>
    <property type="project" value="TreeGrafter"/>
</dbReference>
<dbReference type="HOGENOM" id="CLU_036838_8_1_7"/>
<comment type="caution">
    <text evidence="4">The sequence shown here is derived from an EMBL/GenBank/DDBJ whole genome shotgun (WGS) entry which is preliminary data.</text>
</comment>
<dbReference type="Pfam" id="PF01156">
    <property type="entry name" value="IU_nuc_hydro"/>
    <property type="match status" value="1"/>
</dbReference>
<evidence type="ECO:0000256" key="2">
    <source>
        <dbReference type="ARBA" id="ARBA00023295"/>
    </source>
</evidence>
<protein>
    <recommendedName>
        <fullName evidence="3">Inosine/uridine-preferring nucleoside hydrolase domain-containing protein</fullName>
    </recommendedName>
</protein>
<organism evidence="4 5">
    <name type="scientific">Candidatus Entotheonella gemina</name>
    <dbReference type="NCBI Taxonomy" id="1429439"/>
    <lineage>
        <taxon>Bacteria</taxon>
        <taxon>Pseudomonadati</taxon>
        <taxon>Nitrospinota/Tectimicrobiota group</taxon>
        <taxon>Candidatus Tectimicrobiota</taxon>
        <taxon>Candidatus Entotheonellia</taxon>
        <taxon>Candidatus Entotheonellales</taxon>
        <taxon>Candidatus Entotheonellaceae</taxon>
        <taxon>Candidatus Entotheonella</taxon>
    </lineage>
</organism>
<dbReference type="Proteomes" id="UP000019140">
    <property type="component" value="Unassembled WGS sequence"/>
</dbReference>
<evidence type="ECO:0000313" key="5">
    <source>
        <dbReference type="Proteomes" id="UP000019140"/>
    </source>
</evidence>
<dbReference type="SUPFAM" id="SSF53590">
    <property type="entry name" value="Nucleoside hydrolase"/>
    <property type="match status" value="1"/>
</dbReference>
<feature type="non-terminal residue" evidence="4">
    <location>
        <position position="164"/>
    </location>
</feature>
<name>W4LYZ3_9BACT</name>
<keyword evidence="5" id="KW-1185">Reference proteome</keyword>
<dbReference type="GO" id="GO:0005829">
    <property type="term" value="C:cytosol"/>
    <property type="evidence" value="ECO:0007669"/>
    <property type="project" value="TreeGrafter"/>
</dbReference>
<reference evidence="4 5" key="1">
    <citation type="journal article" date="2014" name="Nature">
        <title>An environmental bacterial taxon with a large and distinct metabolic repertoire.</title>
        <authorList>
            <person name="Wilson M.C."/>
            <person name="Mori T."/>
            <person name="Ruckert C."/>
            <person name="Uria A.R."/>
            <person name="Helf M.J."/>
            <person name="Takada K."/>
            <person name="Gernert C."/>
            <person name="Steffens U.A."/>
            <person name="Heycke N."/>
            <person name="Schmitt S."/>
            <person name="Rinke C."/>
            <person name="Helfrich E.J."/>
            <person name="Brachmann A.O."/>
            <person name="Gurgui C."/>
            <person name="Wakimoto T."/>
            <person name="Kracht M."/>
            <person name="Crusemann M."/>
            <person name="Hentschel U."/>
            <person name="Abe I."/>
            <person name="Matsunaga S."/>
            <person name="Kalinowski J."/>
            <person name="Takeyama H."/>
            <person name="Piel J."/>
        </authorList>
    </citation>
    <scope>NUCLEOTIDE SEQUENCE [LARGE SCALE GENOMIC DNA]</scope>
    <source>
        <strain evidence="5">TSY2</strain>
    </source>
</reference>